<gene>
    <name evidence="2" type="ORF">Adu01nite_36900</name>
</gene>
<reference evidence="2 3" key="1">
    <citation type="submission" date="2021-01" db="EMBL/GenBank/DDBJ databases">
        <title>Whole genome shotgun sequence of Actinoplanes durhamensis NBRC 14914.</title>
        <authorList>
            <person name="Komaki H."/>
            <person name="Tamura T."/>
        </authorList>
    </citation>
    <scope>NUCLEOTIDE SEQUENCE [LARGE SCALE GENOMIC DNA]</scope>
    <source>
        <strain evidence="2 3">NBRC 14914</strain>
    </source>
</reference>
<evidence type="ECO:0000313" key="3">
    <source>
        <dbReference type="Proteomes" id="UP000637628"/>
    </source>
</evidence>
<accession>A0ABQ3YXM3</accession>
<evidence type="ECO:0000313" key="2">
    <source>
        <dbReference type="EMBL" id="GIE02340.1"/>
    </source>
</evidence>
<feature type="compositionally biased region" description="Polar residues" evidence="1">
    <location>
        <begin position="40"/>
        <end position="52"/>
    </location>
</feature>
<proteinExistence type="predicted"/>
<protein>
    <submittedName>
        <fullName evidence="2">Uncharacterized protein</fullName>
    </submittedName>
</protein>
<sequence>MCQSPETGSTVPETVQVAGGPPIAAPAFIAAPRRLPAPAQRSNNGDQLTNGSPGKDLNRNRRRPPPWRPAALFTCDYLPPGKGAACLPAAHFDTARHCRLTWLS</sequence>
<comment type="caution">
    <text evidence="2">The sequence shown here is derived from an EMBL/GenBank/DDBJ whole genome shotgun (WGS) entry which is preliminary data.</text>
</comment>
<name>A0ABQ3YXM3_9ACTN</name>
<organism evidence="2 3">
    <name type="scientific">Paractinoplanes durhamensis</name>
    <dbReference type="NCBI Taxonomy" id="113563"/>
    <lineage>
        <taxon>Bacteria</taxon>
        <taxon>Bacillati</taxon>
        <taxon>Actinomycetota</taxon>
        <taxon>Actinomycetes</taxon>
        <taxon>Micromonosporales</taxon>
        <taxon>Micromonosporaceae</taxon>
        <taxon>Paractinoplanes</taxon>
    </lineage>
</organism>
<dbReference type="Proteomes" id="UP000637628">
    <property type="component" value="Unassembled WGS sequence"/>
</dbReference>
<evidence type="ECO:0000256" key="1">
    <source>
        <dbReference type="SAM" id="MobiDB-lite"/>
    </source>
</evidence>
<feature type="region of interest" description="Disordered" evidence="1">
    <location>
        <begin position="32"/>
        <end position="65"/>
    </location>
</feature>
<keyword evidence="3" id="KW-1185">Reference proteome</keyword>
<dbReference type="EMBL" id="BOML01000031">
    <property type="protein sequence ID" value="GIE02340.1"/>
    <property type="molecule type" value="Genomic_DNA"/>
</dbReference>